<comment type="caution">
    <text evidence="2">The sequence shown here is derived from an EMBL/GenBank/DDBJ whole genome shotgun (WGS) entry which is preliminary data.</text>
</comment>
<feature type="compositionally biased region" description="Low complexity" evidence="1">
    <location>
        <begin position="51"/>
        <end position="60"/>
    </location>
</feature>
<accession>A0A9W6Y5R4</accession>
<dbReference type="EMBL" id="BSXT01003239">
    <property type="protein sequence ID" value="GMF53128.1"/>
    <property type="molecule type" value="Genomic_DNA"/>
</dbReference>
<protein>
    <submittedName>
        <fullName evidence="2">Unnamed protein product</fullName>
    </submittedName>
</protein>
<evidence type="ECO:0000313" key="2">
    <source>
        <dbReference type="EMBL" id="GMF53128.1"/>
    </source>
</evidence>
<evidence type="ECO:0000313" key="3">
    <source>
        <dbReference type="Proteomes" id="UP001165121"/>
    </source>
</evidence>
<dbReference type="Proteomes" id="UP001165121">
    <property type="component" value="Unassembled WGS sequence"/>
</dbReference>
<reference evidence="2" key="1">
    <citation type="submission" date="2023-04" db="EMBL/GenBank/DDBJ databases">
        <title>Phytophthora fragariaefolia NBRC 109709.</title>
        <authorList>
            <person name="Ichikawa N."/>
            <person name="Sato H."/>
            <person name="Tonouchi N."/>
        </authorList>
    </citation>
    <scope>NUCLEOTIDE SEQUENCE</scope>
    <source>
        <strain evidence="2">NBRC 109709</strain>
    </source>
</reference>
<sequence>MTIATSPGALSHVEEALDAAPSAVPAVTKPAINSNGVADAVRSGNSRKAGKTTNTGPAKGTTKATAVLEWILLMVRDILTPRYETHA</sequence>
<proteinExistence type="predicted"/>
<name>A0A9W6Y5R4_9STRA</name>
<keyword evidence="3" id="KW-1185">Reference proteome</keyword>
<feature type="region of interest" description="Disordered" evidence="1">
    <location>
        <begin position="29"/>
        <end position="60"/>
    </location>
</feature>
<gene>
    <name evidence="2" type="ORF">Pfra01_002188300</name>
</gene>
<evidence type="ECO:0000256" key="1">
    <source>
        <dbReference type="SAM" id="MobiDB-lite"/>
    </source>
</evidence>
<organism evidence="2 3">
    <name type="scientific">Phytophthora fragariaefolia</name>
    <dbReference type="NCBI Taxonomy" id="1490495"/>
    <lineage>
        <taxon>Eukaryota</taxon>
        <taxon>Sar</taxon>
        <taxon>Stramenopiles</taxon>
        <taxon>Oomycota</taxon>
        <taxon>Peronosporomycetes</taxon>
        <taxon>Peronosporales</taxon>
        <taxon>Peronosporaceae</taxon>
        <taxon>Phytophthora</taxon>
    </lineage>
</organism>
<dbReference type="AlphaFoldDB" id="A0A9W6Y5R4"/>